<dbReference type="HAMAP" id="MF_01899">
    <property type="entry name" value="RNase_D"/>
    <property type="match status" value="1"/>
</dbReference>
<dbReference type="InterPro" id="IPR048579">
    <property type="entry name" value="RNAseD_HRDC_C"/>
</dbReference>
<keyword evidence="2 6" id="KW-0819">tRNA processing</keyword>
<dbReference type="PANTHER" id="PTHR47649">
    <property type="entry name" value="RIBONUCLEASE D"/>
    <property type="match status" value="1"/>
</dbReference>
<comment type="function">
    <text evidence="6">Exonuclease involved in the 3' processing of various precursor tRNAs. Initiates hydrolysis at the 3'-terminus of an RNA molecule and releases 5'-mononucleotides.</text>
</comment>
<dbReference type="Pfam" id="PF01612">
    <property type="entry name" value="DNA_pol_A_exo1"/>
    <property type="match status" value="1"/>
</dbReference>
<dbReference type="CDD" id="cd06142">
    <property type="entry name" value="RNaseD_exo"/>
    <property type="match status" value="1"/>
</dbReference>
<proteinExistence type="inferred from homology"/>
<dbReference type="Gene3D" id="3.30.420.10">
    <property type="entry name" value="Ribonuclease H-like superfamily/Ribonuclease H"/>
    <property type="match status" value="1"/>
</dbReference>
<evidence type="ECO:0000256" key="6">
    <source>
        <dbReference type="HAMAP-Rule" id="MF_01899"/>
    </source>
</evidence>
<dbReference type="SMART" id="SM00474">
    <property type="entry name" value="35EXOc"/>
    <property type="match status" value="1"/>
</dbReference>
<keyword evidence="5 6" id="KW-0269">Exonuclease</keyword>
<evidence type="ECO:0000256" key="2">
    <source>
        <dbReference type="ARBA" id="ARBA00022694"/>
    </source>
</evidence>
<protein>
    <recommendedName>
        <fullName evidence="6">Ribonuclease D</fullName>
        <shortName evidence="6">RNase D</shortName>
        <ecNumber evidence="6">3.1.13.5</ecNumber>
    </recommendedName>
</protein>
<dbReference type="InterPro" id="IPR036397">
    <property type="entry name" value="RNaseH_sf"/>
</dbReference>
<evidence type="ECO:0000256" key="3">
    <source>
        <dbReference type="ARBA" id="ARBA00022722"/>
    </source>
</evidence>
<comment type="similarity">
    <text evidence="6">Belongs to the RNase D family.</text>
</comment>
<evidence type="ECO:0000256" key="4">
    <source>
        <dbReference type="ARBA" id="ARBA00022801"/>
    </source>
</evidence>
<dbReference type="InterPro" id="IPR002562">
    <property type="entry name" value="3'-5'_exonuclease_dom"/>
</dbReference>
<dbReference type="GO" id="GO:0033890">
    <property type="term" value="F:ribonuclease D activity"/>
    <property type="evidence" value="ECO:0007669"/>
    <property type="project" value="UniProtKB-EC"/>
</dbReference>
<dbReference type="InterPro" id="IPR002121">
    <property type="entry name" value="HRDC_dom"/>
</dbReference>
<evidence type="ECO:0000256" key="1">
    <source>
        <dbReference type="ARBA" id="ARBA00022490"/>
    </source>
</evidence>
<dbReference type="InterPro" id="IPR010997">
    <property type="entry name" value="HRDC-like_sf"/>
</dbReference>
<keyword evidence="3 6" id="KW-0540">Nuclease</keyword>
<dbReference type="SUPFAM" id="SSF47819">
    <property type="entry name" value="HRDC-like"/>
    <property type="match status" value="2"/>
</dbReference>
<dbReference type="InterPro" id="IPR051086">
    <property type="entry name" value="RNase_D-like"/>
</dbReference>
<dbReference type="SUPFAM" id="SSF53098">
    <property type="entry name" value="Ribonuclease H-like"/>
    <property type="match status" value="1"/>
</dbReference>
<keyword evidence="1 6" id="KW-0963">Cytoplasm</keyword>
<name>A0ABT3A930_9ALTE</name>
<sequence>MMDYQFIRNDQELEQFSNEAAKADAVAIDTEFVRTRTLYPRLGLIQVFDGKRLVLIDPLEISDWSAFNALLTNSSVIKILHSCSEDLETFWHNLGVVPSPIFDTQFAACLLNMGATLGYANLVELTLGVQLDKGESRTDWLARPLSAQQCQYAANDVLYLYQLFPDIYQKIKDINRLEWIFNEMEALSLKKTSQLPTQLAYLSIKNNWQLHGRSLYILQQLAKWRVEKAMKKDMALNFVVKEQNLVEIAKRQPTHKGALFKLQGIAPQEARVHGDEIVNIINEAKDVPPEMYPPAIERLIEYPGFKKIVSSIRQLCQEQADALNIPVEILGSKKQIHQVLKWAWFEQDETRELGVRPDLLSGWRQPLLQSGIESILGKSIKE</sequence>
<comment type="cofactor">
    <cofactor evidence="6">
        <name>a divalent metal cation</name>
        <dbReference type="ChEBI" id="CHEBI:60240"/>
    </cofactor>
</comment>
<dbReference type="InterPro" id="IPR044876">
    <property type="entry name" value="HRDC_dom_sf"/>
</dbReference>
<organism evidence="8 9">
    <name type="scientific">Fluctibacter corallii</name>
    <dbReference type="NCBI Taxonomy" id="2984329"/>
    <lineage>
        <taxon>Bacteria</taxon>
        <taxon>Pseudomonadati</taxon>
        <taxon>Pseudomonadota</taxon>
        <taxon>Gammaproteobacteria</taxon>
        <taxon>Alteromonadales</taxon>
        <taxon>Alteromonadaceae</taxon>
        <taxon>Fluctibacter</taxon>
    </lineage>
</organism>
<comment type="catalytic activity">
    <reaction evidence="6">
        <text>Exonucleolytic cleavage that removes extra residues from the 3'-terminus of tRNA to produce 5'-mononucleotides.</text>
        <dbReference type="EC" id="3.1.13.5"/>
    </reaction>
</comment>
<dbReference type="InterPro" id="IPR006292">
    <property type="entry name" value="RNase_D"/>
</dbReference>
<dbReference type="EC" id="3.1.13.5" evidence="6"/>
<evidence type="ECO:0000313" key="8">
    <source>
        <dbReference type="EMBL" id="MCV2885099.1"/>
    </source>
</evidence>
<dbReference type="SMART" id="SM00341">
    <property type="entry name" value="HRDC"/>
    <property type="match status" value="1"/>
</dbReference>
<gene>
    <name evidence="6 8" type="primary">rnd</name>
    <name evidence="8" type="ORF">OE749_10390</name>
</gene>
<dbReference type="EMBL" id="JAOWKX010000005">
    <property type="protein sequence ID" value="MCV2885099.1"/>
    <property type="molecule type" value="Genomic_DNA"/>
</dbReference>
<dbReference type="PROSITE" id="PS50967">
    <property type="entry name" value="HRDC"/>
    <property type="match status" value="1"/>
</dbReference>
<dbReference type="Pfam" id="PF21293">
    <property type="entry name" value="RNAseD_HRDC_C"/>
    <property type="match status" value="1"/>
</dbReference>
<comment type="caution">
    <text evidence="8">The sequence shown here is derived from an EMBL/GenBank/DDBJ whole genome shotgun (WGS) entry which is preliminary data.</text>
</comment>
<reference evidence="8 9" key="1">
    <citation type="submission" date="2022-10" db="EMBL/GenBank/DDBJ databases">
        <title>Aestuariibacter sp. AA17 isolated from Montipora capitata coral fragment.</title>
        <authorList>
            <person name="Emsley S.A."/>
            <person name="Pfannmuller K.M."/>
            <person name="Loughran R.M."/>
            <person name="Shlafstein M."/>
            <person name="Papke E."/>
            <person name="Saw J.H."/>
            <person name="Ushijima B."/>
            <person name="Videau P."/>
        </authorList>
    </citation>
    <scope>NUCLEOTIDE SEQUENCE [LARGE SCALE GENOMIC DNA]</scope>
    <source>
        <strain evidence="8 9">AA17</strain>
    </source>
</reference>
<dbReference type="InterPro" id="IPR012337">
    <property type="entry name" value="RNaseH-like_sf"/>
</dbReference>
<accession>A0ABT3A930</accession>
<feature type="domain" description="HRDC" evidence="7">
    <location>
        <begin position="211"/>
        <end position="291"/>
    </location>
</feature>
<dbReference type="Gene3D" id="1.10.150.80">
    <property type="entry name" value="HRDC domain"/>
    <property type="match status" value="2"/>
</dbReference>
<dbReference type="RefSeq" id="WP_263712391.1">
    <property type="nucleotide sequence ID" value="NZ_JAOWKX010000005.1"/>
</dbReference>
<keyword evidence="9" id="KW-1185">Reference proteome</keyword>
<dbReference type="NCBIfam" id="TIGR01388">
    <property type="entry name" value="rnd"/>
    <property type="match status" value="1"/>
</dbReference>
<evidence type="ECO:0000256" key="5">
    <source>
        <dbReference type="ARBA" id="ARBA00022839"/>
    </source>
</evidence>
<dbReference type="Pfam" id="PF00570">
    <property type="entry name" value="HRDC"/>
    <property type="match status" value="1"/>
</dbReference>
<comment type="subcellular location">
    <subcellularLocation>
        <location evidence="6">Cytoplasm</location>
    </subcellularLocation>
</comment>
<evidence type="ECO:0000313" key="9">
    <source>
        <dbReference type="Proteomes" id="UP001652504"/>
    </source>
</evidence>
<keyword evidence="4 6" id="KW-0378">Hydrolase</keyword>
<dbReference type="Proteomes" id="UP001652504">
    <property type="component" value="Unassembled WGS sequence"/>
</dbReference>
<evidence type="ECO:0000259" key="7">
    <source>
        <dbReference type="PROSITE" id="PS50967"/>
    </source>
</evidence>
<dbReference type="PANTHER" id="PTHR47649:SF1">
    <property type="entry name" value="RIBONUCLEASE D"/>
    <property type="match status" value="1"/>
</dbReference>